<name>A0ABY5RDY7_HALLR</name>
<gene>
    <name evidence="2" type="ORF">KU306_14590</name>
</gene>
<dbReference type="InterPro" id="IPR015943">
    <property type="entry name" value="WD40/YVTN_repeat-like_dom_sf"/>
</dbReference>
<dbReference type="InterPro" id="IPR002372">
    <property type="entry name" value="PQQ_rpt_dom"/>
</dbReference>
<dbReference type="Gene3D" id="2.40.128.630">
    <property type="match status" value="1"/>
</dbReference>
<dbReference type="Gene3D" id="2.130.10.10">
    <property type="entry name" value="YVTN repeat-like/Quinoprotein amine dehydrogenase"/>
    <property type="match status" value="2"/>
</dbReference>
<dbReference type="RefSeq" id="WP_258302367.1">
    <property type="nucleotide sequence ID" value="NZ_CP078063.1"/>
</dbReference>
<evidence type="ECO:0000313" key="3">
    <source>
        <dbReference type="Proteomes" id="UP001058330"/>
    </source>
</evidence>
<dbReference type="SUPFAM" id="SSF50998">
    <property type="entry name" value="Quinoprotein alcohol dehydrogenase-like"/>
    <property type="match status" value="2"/>
</dbReference>
<organism evidence="2 3">
    <name type="scientific">Haloferax larsenii</name>
    <dbReference type="NCBI Taxonomy" id="302484"/>
    <lineage>
        <taxon>Archaea</taxon>
        <taxon>Methanobacteriati</taxon>
        <taxon>Methanobacteriota</taxon>
        <taxon>Stenosarchaea group</taxon>
        <taxon>Halobacteria</taxon>
        <taxon>Halobacteriales</taxon>
        <taxon>Haloferacaceae</taxon>
        <taxon>Haloferax</taxon>
    </lineage>
</organism>
<evidence type="ECO:0000313" key="2">
    <source>
        <dbReference type="EMBL" id="UVE50113.1"/>
    </source>
</evidence>
<dbReference type="Proteomes" id="UP001058330">
    <property type="component" value="Chromosome"/>
</dbReference>
<feature type="domain" description="Pyrrolo-quinoline quinone repeat" evidence="1">
    <location>
        <begin position="73"/>
        <end position="191"/>
    </location>
</feature>
<reference evidence="2" key="1">
    <citation type="submission" date="2021-07" db="EMBL/GenBank/DDBJ databases">
        <title>Studies on halocins as antimicrobial molecules from haloarchaea.</title>
        <authorList>
            <person name="Kumar S."/>
            <person name="Khare S.K."/>
        </authorList>
    </citation>
    <scope>NUCLEOTIDE SEQUENCE</scope>
    <source>
        <strain evidence="2">NCIM 5678</strain>
    </source>
</reference>
<sequence length="451" mass="48406">MPSSNADGSGPDSSRRKFLTTVGAVSLAGIAGCSETNRFTTITGSWPTRGYDAARTGAPEDVSGPKPPLDRRWKAAFPGDWNKTSPVVVGDTVYLGTMVGGLSGEVAETFLSAYDASTGEKHWSRSIERYTPEQNRRYGDSLTATEDALYLQTFRGLRALDFDGREQWVFENTGPDFGGTCHPAVVDGVAYTGAYGSTTSDDEGESAGSAGVFAVDTEDGSSVWRFTPEAYAPGETFSPTAADGTVFVSFWQSTVVALDATDGSVLWKREIPADTPVTVRNGVAFVATDAESDDYRLYALDATTGETVWNRAIGGAWPSRGISHDGDELYLSSDWYLLSIDAETGDERWRAFRDASDGASKIDWVDDEQGLIAGWGVPVVVGDIVYTSDGGYGTLVALDRETGTLLDAAPKRRLGAIGSRCSPAVADGVVYYTTPHWLHAVDANTVEFWRR</sequence>
<dbReference type="SMART" id="SM00564">
    <property type="entry name" value="PQQ"/>
    <property type="match status" value="7"/>
</dbReference>
<dbReference type="EMBL" id="CP078063">
    <property type="protein sequence ID" value="UVE50113.1"/>
    <property type="molecule type" value="Genomic_DNA"/>
</dbReference>
<dbReference type="GeneID" id="74530159"/>
<evidence type="ECO:0000259" key="1">
    <source>
        <dbReference type="Pfam" id="PF13360"/>
    </source>
</evidence>
<keyword evidence="3" id="KW-1185">Reference proteome</keyword>
<dbReference type="PANTHER" id="PTHR34512">
    <property type="entry name" value="CELL SURFACE PROTEIN"/>
    <property type="match status" value="1"/>
</dbReference>
<protein>
    <submittedName>
        <fullName evidence="2">PQQ-like beta-propeller repeat protein</fullName>
    </submittedName>
</protein>
<feature type="domain" description="Pyrrolo-quinoline quinone repeat" evidence="1">
    <location>
        <begin position="212"/>
        <end position="445"/>
    </location>
</feature>
<dbReference type="InterPro" id="IPR011047">
    <property type="entry name" value="Quinoprotein_ADH-like_sf"/>
</dbReference>
<accession>A0ABY5RDY7</accession>
<dbReference type="InterPro" id="IPR018391">
    <property type="entry name" value="PQQ_b-propeller_rpt"/>
</dbReference>
<dbReference type="PANTHER" id="PTHR34512:SF30">
    <property type="entry name" value="OUTER MEMBRANE PROTEIN ASSEMBLY FACTOR BAMB"/>
    <property type="match status" value="1"/>
</dbReference>
<proteinExistence type="predicted"/>
<dbReference type="Pfam" id="PF13360">
    <property type="entry name" value="PQQ_2"/>
    <property type="match status" value="2"/>
</dbReference>